<evidence type="ECO:0000313" key="2">
    <source>
        <dbReference type="EMBL" id="CDF37644.1"/>
    </source>
</evidence>
<keyword evidence="3" id="KW-1185">Reference proteome</keyword>
<dbReference type="OMA" id="ERDASHM"/>
<dbReference type="Proteomes" id="UP000012073">
    <property type="component" value="Unassembled WGS sequence"/>
</dbReference>
<name>R7QHT4_CHOCR</name>
<evidence type="ECO:0000313" key="3">
    <source>
        <dbReference type="Proteomes" id="UP000012073"/>
    </source>
</evidence>
<feature type="region of interest" description="Disordered" evidence="1">
    <location>
        <begin position="342"/>
        <end position="370"/>
    </location>
</feature>
<dbReference type="GeneID" id="17325231"/>
<dbReference type="OrthoDB" id="5846at2759"/>
<proteinExistence type="predicted"/>
<gene>
    <name evidence="2" type="ORF">CHC_T00005839001</name>
</gene>
<dbReference type="AlphaFoldDB" id="R7QHT4"/>
<evidence type="ECO:0000256" key="1">
    <source>
        <dbReference type="SAM" id="MobiDB-lite"/>
    </source>
</evidence>
<reference evidence="3" key="1">
    <citation type="journal article" date="2013" name="Proc. Natl. Acad. Sci. U.S.A.">
        <title>Genome structure and metabolic features in the red seaweed Chondrus crispus shed light on evolution of the Archaeplastida.</title>
        <authorList>
            <person name="Collen J."/>
            <person name="Porcel B."/>
            <person name="Carre W."/>
            <person name="Ball S.G."/>
            <person name="Chaparro C."/>
            <person name="Tonon T."/>
            <person name="Barbeyron T."/>
            <person name="Michel G."/>
            <person name="Noel B."/>
            <person name="Valentin K."/>
            <person name="Elias M."/>
            <person name="Artiguenave F."/>
            <person name="Arun A."/>
            <person name="Aury J.M."/>
            <person name="Barbosa-Neto J.F."/>
            <person name="Bothwell J.H."/>
            <person name="Bouget F.Y."/>
            <person name="Brillet L."/>
            <person name="Cabello-Hurtado F."/>
            <person name="Capella-Gutierrez S."/>
            <person name="Charrier B."/>
            <person name="Cladiere L."/>
            <person name="Cock J.M."/>
            <person name="Coelho S.M."/>
            <person name="Colleoni C."/>
            <person name="Czjzek M."/>
            <person name="Da Silva C."/>
            <person name="Delage L."/>
            <person name="Denoeud F."/>
            <person name="Deschamps P."/>
            <person name="Dittami S.M."/>
            <person name="Gabaldon T."/>
            <person name="Gachon C.M."/>
            <person name="Groisillier A."/>
            <person name="Herve C."/>
            <person name="Jabbari K."/>
            <person name="Katinka M."/>
            <person name="Kloareg B."/>
            <person name="Kowalczyk N."/>
            <person name="Labadie K."/>
            <person name="Leblanc C."/>
            <person name="Lopez P.J."/>
            <person name="McLachlan D.H."/>
            <person name="Meslet-Cladiere L."/>
            <person name="Moustafa A."/>
            <person name="Nehr Z."/>
            <person name="Nyvall Collen P."/>
            <person name="Panaud O."/>
            <person name="Partensky F."/>
            <person name="Poulain J."/>
            <person name="Rensing S.A."/>
            <person name="Rousvoal S."/>
            <person name="Samson G."/>
            <person name="Symeonidi A."/>
            <person name="Weissenbach J."/>
            <person name="Zambounis A."/>
            <person name="Wincker P."/>
            <person name="Boyen C."/>
        </authorList>
    </citation>
    <scope>NUCLEOTIDE SEQUENCE [LARGE SCALE GENOMIC DNA]</scope>
    <source>
        <strain evidence="3">cv. Stackhouse</strain>
    </source>
</reference>
<feature type="compositionally biased region" description="Polar residues" evidence="1">
    <location>
        <begin position="342"/>
        <end position="360"/>
    </location>
</feature>
<protein>
    <submittedName>
        <fullName evidence="2">Uncharacterized protein</fullName>
    </submittedName>
</protein>
<sequence>MTTPAFLCSPLFFGLNTRFRRHPDNLVRSPSFVLYNRLRVAPTRTQVSSRMRNRGGFQLPPRVPEDAVKRRRAIELLGNLTQRKKMKEGKMREIEALVGELPKSRELAQQWKVAMEHTPNARRKHLTGPTALRHRTEVLRRIRLPERTASVDRSFVLLGCLERRYRYSQPPSIRVLEELEKRIGDYPVDENETHHFRKALKVLRNERRSKELRPPRIPVGDMNELLYARMALGYYAMRRSKGVRAGRATRLEDVIGVRPRNQNVALSWKKIMSAAIRKKKRQERTAKRLAEIERKRLKRRWSREQRKLESHMRAQLPVREVRNNGTSSVVESFAGVEFESSNVSASNGKASGNGTHTNAQGAVDDGTSGDAHVTEEAVPFVRRLQRIFGVLLGRKL</sequence>
<dbReference type="EMBL" id="HG001857">
    <property type="protein sequence ID" value="CDF37644.1"/>
    <property type="molecule type" value="Genomic_DNA"/>
</dbReference>
<dbReference type="RefSeq" id="XP_005717515.1">
    <property type="nucleotide sequence ID" value="XM_005717458.1"/>
</dbReference>
<dbReference type="KEGG" id="ccp:CHC_T00005839001"/>
<dbReference type="Gramene" id="CDF37644">
    <property type="protein sequence ID" value="CDF37644"/>
    <property type="gene ID" value="CHC_T00005839001"/>
</dbReference>
<accession>R7QHT4</accession>
<organism evidence="2 3">
    <name type="scientific">Chondrus crispus</name>
    <name type="common">Carrageen Irish moss</name>
    <name type="synonym">Polymorpha crispa</name>
    <dbReference type="NCBI Taxonomy" id="2769"/>
    <lineage>
        <taxon>Eukaryota</taxon>
        <taxon>Rhodophyta</taxon>
        <taxon>Florideophyceae</taxon>
        <taxon>Rhodymeniophycidae</taxon>
        <taxon>Gigartinales</taxon>
        <taxon>Gigartinaceae</taxon>
        <taxon>Chondrus</taxon>
    </lineage>
</organism>